<evidence type="ECO:0000256" key="3">
    <source>
        <dbReference type="ARBA" id="ARBA00007588"/>
    </source>
</evidence>
<evidence type="ECO:0000256" key="1">
    <source>
        <dbReference type="ARBA" id="ARBA00001974"/>
    </source>
</evidence>
<evidence type="ECO:0000256" key="7">
    <source>
        <dbReference type="ARBA" id="ARBA00023002"/>
    </source>
</evidence>
<dbReference type="OrthoDB" id="9149460at2"/>
<protein>
    <submittedName>
        <fullName evidence="8">Hydroxylase</fullName>
    </submittedName>
</protein>
<comment type="similarity">
    <text evidence="3">Belongs to the lysine N(6)-hydroxylase/L-ornithine N(5)-oxygenase family.</text>
</comment>
<reference evidence="8 9" key="1">
    <citation type="submission" date="2019-03" db="EMBL/GenBank/DDBJ databases">
        <title>Paraburkholderia sp. 4M-K11, isolated from subtropical forest soil.</title>
        <authorList>
            <person name="Gao Z.-H."/>
            <person name="Qiu L.-H."/>
        </authorList>
    </citation>
    <scope>NUCLEOTIDE SEQUENCE [LARGE SCALE GENOMIC DNA]</scope>
    <source>
        <strain evidence="8 9">4M-K11</strain>
    </source>
</reference>
<keyword evidence="4" id="KW-0285">Flavoprotein</keyword>
<dbReference type="InterPro" id="IPR036188">
    <property type="entry name" value="FAD/NAD-bd_sf"/>
</dbReference>
<keyword evidence="6" id="KW-0521">NADP</keyword>
<proteinExistence type="inferred from homology"/>
<gene>
    <name evidence="8" type="ORF">EYW47_11780</name>
</gene>
<evidence type="ECO:0000313" key="9">
    <source>
        <dbReference type="Proteomes" id="UP000295722"/>
    </source>
</evidence>
<evidence type="ECO:0000256" key="4">
    <source>
        <dbReference type="ARBA" id="ARBA00022630"/>
    </source>
</evidence>
<evidence type="ECO:0000313" key="8">
    <source>
        <dbReference type="EMBL" id="TDG24171.1"/>
    </source>
</evidence>
<comment type="caution">
    <text evidence="8">The sequence shown here is derived from an EMBL/GenBank/DDBJ whole genome shotgun (WGS) entry which is preliminary data.</text>
</comment>
<dbReference type="RefSeq" id="WP_133195016.1">
    <property type="nucleotide sequence ID" value="NZ_JBHUCW010000018.1"/>
</dbReference>
<keyword evidence="7" id="KW-0560">Oxidoreductase</keyword>
<dbReference type="Pfam" id="PF13434">
    <property type="entry name" value="Lys_Orn_oxgnase"/>
    <property type="match status" value="1"/>
</dbReference>
<evidence type="ECO:0000256" key="6">
    <source>
        <dbReference type="ARBA" id="ARBA00022857"/>
    </source>
</evidence>
<comment type="cofactor">
    <cofactor evidence="1">
        <name>FAD</name>
        <dbReference type="ChEBI" id="CHEBI:57692"/>
    </cofactor>
</comment>
<dbReference type="SUPFAM" id="SSF51905">
    <property type="entry name" value="FAD/NAD(P)-binding domain"/>
    <property type="match status" value="1"/>
</dbReference>
<keyword evidence="9" id="KW-1185">Reference proteome</keyword>
<evidence type="ECO:0000256" key="2">
    <source>
        <dbReference type="ARBA" id="ARBA00004924"/>
    </source>
</evidence>
<comment type="pathway">
    <text evidence="2">Siderophore biosynthesis.</text>
</comment>
<dbReference type="PANTHER" id="PTHR42802:SF1">
    <property type="entry name" value="L-ORNITHINE N(5)-MONOOXYGENASE"/>
    <property type="match status" value="1"/>
</dbReference>
<dbReference type="InterPro" id="IPR025700">
    <property type="entry name" value="Lys/Orn_oxygenase"/>
</dbReference>
<dbReference type="GO" id="GO:0016491">
    <property type="term" value="F:oxidoreductase activity"/>
    <property type="evidence" value="ECO:0007669"/>
    <property type="project" value="UniProtKB-KW"/>
</dbReference>
<sequence>MSTPTARKTTKSRRVQIAVIGGGPKAAAIAAKAKVLRDLGIANVRVTIFEAEHIGAYWSGRDTGYTDGEQRLCTIAERDVGYPYKSMFGSEVDVAMASNFSWGTFLHGRTPGYEHGYSTWVDAGRKPPRHKHFADYLQWVIVESEATVVNKRVTALDKDTDDKRWRIDSQRKSGSASTHRTRFNAVVVTGPGPANRLPVKPARSATVPRDRIFDGSNFWSRRDEVLKGLEFAKEVRKYSDNPIVIVGAGGTAAAILSWLVANGARDLPIQLVAGQPTLYTRVDSVFENRLFTDEEQWLTLSSELRKAFFDRLNRGVVWATVMDHVSSATNFTMVVGRAQTISVPTSGDIELSVRRDDGVTVQLRPSLLIDASGFDAWWFLSLVRGLPAPLRTKRQRAKQRDQWQISMANGLQLTGQPWDAYPALHAPMLSSNVGPGFGSLMVLGAMADRVIKAHI</sequence>
<dbReference type="Proteomes" id="UP000295722">
    <property type="component" value="Unassembled WGS sequence"/>
</dbReference>
<dbReference type="AlphaFoldDB" id="A0A4R5MBJ5"/>
<keyword evidence="5" id="KW-0274">FAD</keyword>
<name>A0A4R5MBJ5_9BURK</name>
<accession>A0A4R5MBJ5</accession>
<dbReference type="EMBL" id="SMRP01000004">
    <property type="protein sequence ID" value="TDG24171.1"/>
    <property type="molecule type" value="Genomic_DNA"/>
</dbReference>
<evidence type="ECO:0000256" key="5">
    <source>
        <dbReference type="ARBA" id="ARBA00022827"/>
    </source>
</evidence>
<dbReference type="PANTHER" id="PTHR42802">
    <property type="entry name" value="MONOOXYGENASE"/>
    <property type="match status" value="1"/>
</dbReference>
<organism evidence="8 9">
    <name type="scientific">Paraburkholderia silviterrae</name>
    <dbReference type="NCBI Taxonomy" id="2528715"/>
    <lineage>
        <taxon>Bacteria</taxon>
        <taxon>Pseudomonadati</taxon>
        <taxon>Pseudomonadota</taxon>
        <taxon>Betaproteobacteria</taxon>
        <taxon>Burkholderiales</taxon>
        <taxon>Burkholderiaceae</taxon>
        <taxon>Paraburkholderia</taxon>
    </lineage>
</organism>
<dbReference type="Gene3D" id="3.50.50.60">
    <property type="entry name" value="FAD/NAD(P)-binding domain"/>
    <property type="match status" value="1"/>
</dbReference>